<comment type="caution">
    <text evidence="3">The sequence shown here is derived from an EMBL/GenBank/DDBJ whole genome shotgun (WGS) entry which is preliminary data.</text>
</comment>
<dbReference type="InterPro" id="IPR008889">
    <property type="entry name" value="VQ"/>
</dbReference>
<feature type="compositionally biased region" description="Polar residues" evidence="1">
    <location>
        <begin position="65"/>
        <end position="79"/>
    </location>
</feature>
<feature type="region of interest" description="Disordered" evidence="1">
    <location>
        <begin position="60"/>
        <end position="108"/>
    </location>
</feature>
<evidence type="ECO:0000259" key="2">
    <source>
        <dbReference type="Pfam" id="PF05678"/>
    </source>
</evidence>
<feature type="domain" description="VQ" evidence="2">
    <location>
        <begin position="109"/>
        <end position="130"/>
    </location>
</feature>
<sequence length="229" mass="24542">MASSENLASMEPWNFRTTFADSWFSARDTEALTKALQKSLSGTNTETFTAGTNTISPFLNLIKPDTTQTPTVSSLSGSDPETAPKRQRNAIPAAGGKVTKRKSRASKRTQTTFITADPANFRQLVQQVTGVRFNGSHASMAPILKPEPQRLGPRLQPGGCLPTLDTSAFLLDHHHQQVVEPTTVQAGGDGIPGPGPFTFAPPVGVVDGGVGLDFDSFQTFPTLESWKVM</sequence>
<dbReference type="EMBL" id="JARAOO010000003">
    <property type="protein sequence ID" value="KAJ7976525.1"/>
    <property type="molecule type" value="Genomic_DNA"/>
</dbReference>
<accession>A0AAD7VI96</accession>
<evidence type="ECO:0000313" key="3">
    <source>
        <dbReference type="EMBL" id="KAJ7976525.1"/>
    </source>
</evidence>
<dbReference type="InterPro" id="IPR039609">
    <property type="entry name" value="VQ_15/22"/>
</dbReference>
<reference evidence="3" key="1">
    <citation type="journal article" date="2023" name="Science">
        <title>Elucidation of the pathway for biosynthesis of saponin adjuvants from the soapbark tree.</title>
        <authorList>
            <person name="Reed J."/>
            <person name="Orme A."/>
            <person name="El-Demerdash A."/>
            <person name="Owen C."/>
            <person name="Martin L.B.B."/>
            <person name="Misra R.C."/>
            <person name="Kikuchi S."/>
            <person name="Rejzek M."/>
            <person name="Martin A.C."/>
            <person name="Harkess A."/>
            <person name="Leebens-Mack J."/>
            <person name="Louveau T."/>
            <person name="Stephenson M.J."/>
            <person name="Osbourn A."/>
        </authorList>
    </citation>
    <scope>NUCLEOTIDE SEQUENCE</scope>
    <source>
        <strain evidence="3">S10</strain>
    </source>
</reference>
<feature type="compositionally biased region" description="Basic residues" evidence="1">
    <location>
        <begin position="98"/>
        <end position="107"/>
    </location>
</feature>
<dbReference type="PANTHER" id="PTHR33179:SF9">
    <property type="entry name" value="OS01G0278000 PROTEIN"/>
    <property type="match status" value="1"/>
</dbReference>
<name>A0AAD7VI96_QUISA</name>
<dbReference type="GO" id="GO:0005516">
    <property type="term" value="F:calmodulin binding"/>
    <property type="evidence" value="ECO:0007669"/>
    <property type="project" value="TreeGrafter"/>
</dbReference>
<keyword evidence="4" id="KW-1185">Reference proteome</keyword>
<evidence type="ECO:0000313" key="4">
    <source>
        <dbReference type="Proteomes" id="UP001163823"/>
    </source>
</evidence>
<dbReference type="AlphaFoldDB" id="A0AAD7VI96"/>
<organism evidence="3 4">
    <name type="scientific">Quillaja saponaria</name>
    <name type="common">Soap bark tree</name>
    <dbReference type="NCBI Taxonomy" id="32244"/>
    <lineage>
        <taxon>Eukaryota</taxon>
        <taxon>Viridiplantae</taxon>
        <taxon>Streptophyta</taxon>
        <taxon>Embryophyta</taxon>
        <taxon>Tracheophyta</taxon>
        <taxon>Spermatophyta</taxon>
        <taxon>Magnoliopsida</taxon>
        <taxon>eudicotyledons</taxon>
        <taxon>Gunneridae</taxon>
        <taxon>Pentapetalae</taxon>
        <taxon>rosids</taxon>
        <taxon>fabids</taxon>
        <taxon>Fabales</taxon>
        <taxon>Quillajaceae</taxon>
        <taxon>Quillaja</taxon>
    </lineage>
</organism>
<dbReference type="Pfam" id="PF05678">
    <property type="entry name" value="VQ"/>
    <property type="match status" value="1"/>
</dbReference>
<dbReference type="KEGG" id="qsa:O6P43_006298"/>
<gene>
    <name evidence="3" type="ORF">O6P43_006298</name>
</gene>
<proteinExistence type="predicted"/>
<dbReference type="GO" id="GO:0006970">
    <property type="term" value="P:response to osmotic stress"/>
    <property type="evidence" value="ECO:0007669"/>
    <property type="project" value="TreeGrafter"/>
</dbReference>
<dbReference type="GO" id="GO:0005634">
    <property type="term" value="C:nucleus"/>
    <property type="evidence" value="ECO:0007669"/>
    <property type="project" value="TreeGrafter"/>
</dbReference>
<evidence type="ECO:0000256" key="1">
    <source>
        <dbReference type="SAM" id="MobiDB-lite"/>
    </source>
</evidence>
<dbReference type="Proteomes" id="UP001163823">
    <property type="component" value="Chromosome 3"/>
</dbReference>
<protein>
    <submittedName>
        <fullName evidence="3">Calmodulin-binding protein 25-like</fullName>
    </submittedName>
</protein>
<dbReference type="PANTHER" id="PTHR33179">
    <property type="entry name" value="VQ MOTIF-CONTAINING PROTEIN"/>
    <property type="match status" value="1"/>
</dbReference>